<dbReference type="RefSeq" id="WP_109733325.1">
    <property type="nucleotide sequence ID" value="NZ_BAAACK010000022.1"/>
</dbReference>
<sequence>MENADTAYSYKELYTELENYEKNGVCMLMDGSKASPMQIVTAHMVREEGSYMRDYILDPEGYIKSLIFVNINENNENHFEN</sequence>
<protein>
    <submittedName>
        <fullName evidence="1">Uncharacterized protein</fullName>
    </submittedName>
</protein>
<dbReference type="Proteomes" id="UP000245845">
    <property type="component" value="Unassembled WGS sequence"/>
</dbReference>
<evidence type="ECO:0000313" key="1">
    <source>
        <dbReference type="EMBL" id="PWJ22940.1"/>
    </source>
</evidence>
<keyword evidence="2" id="KW-1185">Reference proteome</keyword>
<evidence type="ECO:0000313" key="2">
    <source>
        <dbReference type="Proteomes" id="UP000245845"/>
    </source>
</evidence>
<dbReference type="AlphaFoldDB" id="A0A2Y9BKL2"/>
<accession>A0A2Y9BKL2</accession>
<reference evidence="1 2" key="1">
    <citation type="submission" date="2018-05" db="EMBL/GenBank/DDBJ databases">
        <title>The Hungate 1000. A catalogue of reference genomes from the rumen microbiome.</title>
        <authorList>
            <person name="Kelly W."/>
        </authorList>
    </citation>
    <scope>NUCLEOTIDE SEQUENCE [LARGE SCALE GENOMIC DNA]</scope>
    <source>
        <strain evidence="1 2">NLAE-zl-C242</strain>
    </source>
</reference>
<organism evidence="1 2">
    <name type="scientific">Faecalicatena orotica</name>
    <dbReference type="NCBI Taxonomy" id="1544"/>
    <lineage>
        <taxon>Bacteria</taxon>
        <taxon>Bacillati</taxon>
        <taxon>Bacillota</taxon>
        <taxon>Clostridia</taxon>
        <taxon>Lachnospirales</taxon>
        <taxon>Lachnospiraceae</taxon>
        <taxon>Faecalicatena</taxon>
    </lineage>
</organism>
<gene>
    <name evidence="1" type="ORF">A8806_116117</name>
</gene>
<dbReference type="OrthoDB" id="1771153at2"/>
<dbReference type="EMBL" id="QGDL01000016">
    <property type="protein sequence ID" value="PWJ22940.1"/>
    <property type="molecule type" value="Genomic_DNA"/>
</dbReference>
<proteinExistence type="predicted"/>
<comment type="caution">
    <text evidence="1">The sequence shown here is derived from an EMBL/GenBank/DDBJ whole genome shotgun (WGS) entry which is preliminary data.</text>
</comment>
<name>A0A2Y9BKL2_9FIRM</name>